<reference evidence="3" key="1">
    <citation type="submission" date="2021-01" db="EMBL/GenBank/DDBJ databases">
        <title>Whole genome shotgun sequence of Planobispora rosea NBRC 15558.</title>
        <authorList>
            <person name="Komaki H."/>
            <person name="Tamura T."/>
        </authorList>
    </citation>
    <scope>NUCLEOTIDE SEQUENCE</scope>
    <source>
        <strain evidence="3">NBRC 15558</strain>
    </source>
</reference>
<sequence length="533" mass="57493">MRVLLATTVLLTACTGAQPPREDPAIVRTEAGAVRGTVTADHRIFQGVPYAAAARWEPPRRAGTWRGVKDATTPGNACPQVGSDYAPVTSTTEDCLVLNVTAPREPAGARPVMVWLHGDGALGAGHHSDARRLASRGAVVVTVNYRLGVFGGFGYPGLRGSGTYGLQDQQAALAWVRRNIRAFGGDPGNVTLFGVSYGALSIGGHLTSPGAKGLFHRAIMQSGETMMDMPAGSMVPGLPAQPHFAWRGARETEQLGVHYAGQLGCGDLACLRALPVERILGVPQIMNAFQAYAYGNEVLPQPPPEAIRAGRFHRVPVLAGATRDEHRLFVGMTYDAQGEPITGRRYRELVAEAFGQDAARVLRRYPARDFASPGIAWATVLTDRMWARATHEQNTLLARRAPVYGYEFADRDAPMFLPLGTDFDWGAYHAGDLPYLFPDPAAELDAGQRELSRQMVAYWTNFARTGDPNGPGLPAWPRVERGVQSLAPGAVRPVDYAAGHRLDFWNRRGPDAERRGPDVEGRGPGTEEHGPAN</sequence>
<dbReference type="Pfam" id="PF00135">
    <property type="entry name" value="COesterase"/>
    <property type="match status" value="1"/>
</dbReference>
<keyword evidence="4" id="KW-1185">Reference proteome</keyword>
<feature type="region of interest" description="Disordered" evidence="1">
    <location>
        <begin position="506"/>
        <end position="533"/>
    </location>
</feature>
<comment type="caution">
    <text evidence="3">The sequence shown here is derived from an EMBL/GenBank/DDBJ whole genome shotgun (WGS) entry which is preliminary data.</text>
</comment>
<feature type="domain" description="Carboxylesterase type B" evidence="2">
    <location>
        <begin position="24"/>
        <end position="480"/>
    </location>
</feature>
<evidence type="ECO:0000256" key="1">
    <source>
        <dbReference type="SAM" id="MobiDB-lite"/>
    </source>
</evidence>
<name>A0A8J3RY23_PLARO</name>
<dbReference type="Proteomes" id="UP000655044">
    <property type="component" value="Unassembled WGS sequence"/>
</dbReference>
<dbReference type="InterPro" id="IPR002018">
    <property type="entry name" value="CarbesteraseB"/>
</dbReference>
<gene>
    <name evidence="3" type="ORF">Pro02_17170</name>
</gene>
<accession>A0A8J3RY23</accession>
<evidence type="ECO:0000313" key="3">
    <source>
        <dbReference type="EMBL" id="GIH83309.1"/>
    </source>
</evidence>
<proteinExistence type="predicted"/>
<dbReference type="GO" id="GO:0016787">
    <property type="term" value="F:hydrolase activity"/>
    <property type="evidence" value="ECO:0007669"/>
    <property type="project" value="UniProtKB-KW"/>
</dbReference>
<protein>
    <submittedName>
        <fullName evidence="3">Carboxylic ester hydrolase</fullName>
    </submittedName>
</protein>
<dbReference type="SUPFAM" id="SSF53474">
    <property type="entry name" value="alpha/beta-Hydrolases"/>
    <property type="match status" value="1"/>
</dbReference>
<dbReference type="InterPro" id="IPR050309">
    <property type="entry name" value="Type-B_Carboxylest/Lipase"/>
</dbReference>
<dbReference type="RefSeq" id="WP_189243105.1">
    <property type="nucleotide sequence ID" value="NZ_BMQP01000027.1"/>
</dbReference>
<keyword evidence="3" id="KW-0378">Hydrolase</keyword>
<dbReference type="Gene3D" id="3.40.50.1820">
    <property type="entry name" value="alpha/beta hydrolase"/>
    <property type="match status" value="1"/>
</dbReference>
<dbReference type="EMBL" id="BOOI01000013">
    <property type="protein sequence ID" value="GIH83309.1"/>
    <property type="molecule type" value="Genomic_DNA"/>
</dbReference>
<dbReference type="AlphaFoldDB" id="A0A8J3RY23"/>
<dbReference type="InterPro" id="IPR029058">
    <property type="entry name" value="AB_hydrolase_fold"/>
</dbReference>
<evidence type="ECO:0000259" key="2">
    <source>
        <dbReference type="Pfam" id="PF00135"/>
    </source>
</evidence>
<dbReference type="PANTHER" id="PTHR11559">
    <property type="entry name" value="CARBOXYLESTERASE"/>
    <property type="match status" value="1"/>
</dbReference>
<organism evidence="3 4">
    <name type="scientific">Planobispora rosea</name>
    <dbReference type="NCBI Taxonomy" id="35762"/>
    <lineage>
        <taxon>Bacteria</taxon>
        <taxon>Bacillati</taxon>
        <taxon>Actinomycetota</taxon>
        <taxon>Actinomycetes</taxon>
        <taxon>Streptosporangiales</taxon>
        <taxon>Streptosporangiaceae</taxon>
        <taxon>Planobispora</taxon>
    </lineage>
</organism>
<evidence type="ECO:0000313" key="4">
    <source>
        <dbReference type="Proteomes" id="UP000655044"/>
    </source>
</evidence>